<reference evidence="2 3" key="1">
    <citation type="submission" date="2021-01" db="EMBL/GenBank/DDBJ databases">
        <title>Sequencing the genomes of 1000 actinobacteria strains.</title>
        <authorList>
            <person name="Klenk H.-P."/>
        </authorList>
    </citation>
    <scope>NUCLEOTIDE SEQUENCE [LARGE SCALE GENOMIC DNA]</scope>
    <source>
        <strain evidence="2 3">DSM 13057</strain>
    </source>
</reference>
<keyword evidence="3" id="KW-1185">Reference proteome</keyword>
<organism evidence="2 3">
    <name type="scientific">Subtercola frigoramans</name>
    <dbReference type="NCBI Taxonomy" id="120298"/>
    <lineage>
        <taxon>Bacteria</taxon>
        <taxon>Bacillati</taxon>
        <taxon>Actinomycetota</taxon>
        <taxon>Actinomycetes</taxon>
        <taxon>Micrococcales</taxon>
        <taxon>Microbacteriaceae</taxon>
        <taxon>Subtercola</taxon>
    </lineage>
</organism>
<dbReference type="RefSeq" id="WP_205109299.1">
    <property type="nucleotide sequence ID" value="NZ_JAFBBU010000001.1"/>
</dbReference>
<dbReference type="Proteomes" id="UP000776164">
    <property type="component" value="Unassembled WGS sequence"/>
</dbReference>
<protein>
    <submittedName>
        <fullName evidence="2">Uncharacterized protein</fullName>
    </submittedName>
</protein>
<sequence>MPRSQPRRTTRSYTRANDSGVIVFSALVDPPEQQRLAGALILHDATSIVTPVEKPPATNLKSSNGEARADVDEVDNA</sequence>
<evidence type="ECO:0000313" key="3">
    <source>
        <dbReference type="Proteomes" id="UP000776164"/>
    </source>
</evidence>
<dbReference type="EMBL" id="JAFBBU010000001">
    <property type="protein sequence ID" value="MBM7472500.1"/>
    <property type="molecule type" value="Genomic_DNA"/>
</dbReference>
<feature type="region of interest" description="Disordered" evidence="1">
    <location>
        <begin position="52"/>
        <end position="77"/>
    </location>
</feature>
<evidence type="ECO:0000313" key="2">
    <source>
        <dbReference type="EMBL" id="MBM7472500.1"/>
    </source>
</evidence>
<evidence type="ECO:0000256" key="1">
    <source>
        <dbReference type="SAM" id="MobiDB-lite"/>
    </source>
</evidence>
<gene>
    <name evidence="2" type="ORF">JOE66_002134</name>
</gene>
<comment type="caution">
    <text evidence="2">The sequence shown here is derived from an EMBL/GenBank/DDBJ whole genome shotgun (WGS) entry which is preliminary data.</text>
</comment>
<accession>A0ABS2L5X6</accession>
<proteinExistence type="predicted"/>
<name>A0ABS2L5X6_9MICO</name>